<organism evidence="13">
    <name type="scientific">Fagus sylvatica</name>
    <name type="common">Beechnut</name>
    <dbReference type="NCBI Taxonomy" id="28930"/>
    <lineage>
        <taxon>Eukaryota</taxon>
        <taxon>Viridiplantae</taxon>
        <taxon>Streptophyta</taxon>
        <taxon>Embryophyta</taxon>
        <taxon>Tracheophyta</taxon>
        <taxon>Spermatophyta</taxon>
        <taxon>Magnoliopsida</taxon>
        <taxon>eudicotyledons</taxon>
        <taxon>Gunneridae</taxon>
        <taxon>Pentapetalae</taxon>
        <taxon>rosids</taxon>
        <taxon>fabids</taxon>
        <taxon>Fagales</taxon>
        <taxon>Fagaceae</taxon>
        <taxon>Fagus</taxon>
    </lineage>
</organism>
<evidence type="ECO:0000256" key="4">
    <source>
        <dbReference type="ARBA" id="ARBA00022679"/>
    </source>
</evidence>
<dbReference type="AlphaFoldDB" id="A0A2N9I8K0"/>
<dbReference type="PROSITE" id="PS00108">
    <property type="entry name" value="PROTEIN_KINASE_ST"/>
    <property type="match status" value="1"/>
</dbReference>
<evidence type="ECO:0000256" key="8">
    <source>
        <dbReference type="ARBA" id="ARBA00047899"/>
    </source>
</evidence>
<reference evidence="13" key="1">
    <citation type="submission" date="2018-02" db="EMBL/GenBank/DDBJ databases">
        <authorList>
            <person name="Cohen D.B."/>
            <person name="Kent A.D."/>
        </authorList>
    </citation>
    <scope>NUCLEOTIDE SEQUENCE</scope>
</reference>
<comment type="catalytic activity">
    <reaction evidence="8">
        <text>L-threonyl-[protein] + ATP = O-phospho-L-threonyl-[protein] + ADP + H(+)</text>
        <dbReference type="Rhea" id="RHEA:46608"/>
        <dbReference type="Rhea" id="RHEA-COMP:11060"/>
        <dbReference type="Rhea" id="RHEA-COMP:11605"/>
        <dbReference type="ChEBI" id="CHEBI:15378"/>
        <dbReference type="ChEBI" id="CHEBI:30013"/>
        <dbReference type="ChEBI" id="CHEBI:30616"/>
        <dbReference type="ChEBI" id="CHEBI:61977"/>
        <dbReference type="ChEBI" id="CHEBI:456216"/>
        <dbReference type="EC" id="2.7.11.1"/>
    </reaction>
</comment>
<gene>
    <name evidence="13" type="ORF">FSB_LOCUS48252</name>
</gene>
<proteinExistence type="inferred from homology"/>
<evidence type="ECO:0000256" key="2">
    <source>
        <dbReference type="ARBA" id="ARBA00012513"/>
    </source>
</evidence>
<dbReference type="InterPro" id="IPR000719">
    <property type="entry name" value="Prot_kinase_dom"/>
</dbReference>
<dbReference type="InterPro" id="IPR000477">
    <property type="entry name" value="RT_dom"/>
</dbReference>
<dbReference type="PANTHER" id="PTHR44329">
    <property type="entry name" value="SERINE/THREONINE-PROTEIN KINASE TNNI3K-RELATED"/>
    <property type="match status" value="1"/>
</dbReference>
<protein>
    <recommendedName>
        <fullName evidence="2">non-specific serine/threonine protein kinase</fullName>
        <ecNumber evidence="2">2.7.11.1</ecNumber>
    </recommendedName>
</protein>
<dbReference type="GO" id="GO:0005524">
    <property type="term" value="F:ATP binding"/>
    <property type="evidence" value="ECO:0007669"/>
    <property type="project" value="UniProtKB-UniRule"/>
</dbReference>
<evidence type="ECO:0000256" key="1">
    <source>
        <dbReference type="ARBA" id="ARBA00010507"/>
    </source>
</evidence>
<evidence type="ECO:0000259" key="12">
    <source>
        <dbReference type="PROSITE" id="PS50011"/>
    </source>
</evidence>
<dbReference type="InterPro" id="IPR008271">
    <property type="entry name" value="Ser/Thr_kinase_AS"/>
</dbReference>
<dbReference type="SUPFAM" id="SSF56112">
    <property type="entry name" value="Protein kinase-like (PK-like)"/>
    <property type="match status" value="1"/>
</dbReference>
<evidence type="ECO:0000313" key="13">
    <source>
        <dbReference type="EMBL" id="SPD20370.1"/>
    </source>
</evidence>
<keyword evidence="3" id="KW-0723">Serine/threonine-protein kinase</keyword>
<sequence>MEAPGTLIPADILSSSQNFAVESSSPLDRSSCSEKAESMPSFPGTSGELQRPMNNPGRPHVSLMWKNRYALNEVPRKKEYDCMEVLFPRMNREPNYYNLQSLASTSCNMSGKIYGDGFKSAGNSNMPSMGSNAANSASGTSSFLEASTSQFNRLPLVEDLNANLKRERPKNGEESQSNTVDVVKEHEDNEIAFHDHRKCTHDRFMGTNLKLKDPESLSSSVDQIFDDVDAGDWEIPWEHLVLGERIGIGSFGEVYHSDWDGAEVAVKKLLDQELSGAALAEFKREVRIMRRLRHPNVVLFMGAVMHPPNLSIVTEFLPRGSLYRILHCHPCQIDEKHRIKMALDVARGMNCLHASTPTIVHRDLKSPNLLVGNNWNVKAKWGRFEGYRLLEIEVYVAGLLWAAAVFRILGCFDGGLCPLLLDVFSLEARLEYGLFRLVKFNKLVDALGVYKIIAKALANRLSVFLGKLISPSQNAFVKGRQILDSVLIANECLVSRTGVPGVLCKLDLEKAYDHSTRGLHQGDPLSPMLFVIVMEASSKLLDKAIEEGSLAGFSVSGGSNEPITVSHLLFADNTLIFCDADPSQLLYLRVILNQFEAASGLRINLGKSELVPVRDVADIENLAGILGCKTSSLPMKYLGLSLGERFKSQAIWDPIVSKMERRLAGWKWMGLAVRNLKLFNEAYLGKWLRKYGLEQEALWRKVVDRKYNSLEGGWSTTVIKGPHGVCDFGLSRLKRNAFLSSKSTAGSPEWMAPEVLRNEPSNEKCDVYSFGVILWELVTLTKPWSWMNPMQVVGAVGFQNRRLDIPKEVDPLVARIIRECWQTDPNLRPSFAQLIVALKPLQRLAIPSHLDQPSSPLPQEISELDAFEYKEITASPNHARSLSIAGRAPLDSSSDVKDSLLEDFSGAEISGEITTNREEVKLKTVVGVVAVMDVMQKAR</sequence>
<dbReference type="SMART" id="SM00220">
    <property type="entry name" value="S_TKc"/>
    <property type="match status" value="1"/>
</dbReference>
<dbReference type="GO" id="GO:0004674">
    <property type="term" value="F:protein serine/threonine kinase activity"/>
    <property type="evidence" value="ECO:0007669"/>
    <property type="project" value="UniProtKB-KW"/>
</dbReference>
<keyword evidence="5 10" id="KW-0547">Nucleotide-binding</keyword>
<dbReference type="PROSITE" id="PS00107">
    <property type="entry name" value="PROTEIN_KINASE_ATP"/>
    <property type="match status" value="1"/>
</dbReference>
<dbReference type="Gene3D" id="3.30.200.20">
    <property type="entry name" value="Phosphorylase Kinase, domain 1"/>
    <property type="match status" value="1"/>
</dbReference>
<dbReference type="InterPro" id="IPR001245">
    <property type="entry name" value="Ser-Thr/Tyr_kinase_cat_dom"/>
</dbReference>
<dbReference type="InterPro" id="IPR017441">
    <property type="entry name" value="Protein_kinase_ATP_BS"/>
</dbReference>
<feature type="compositionally biased region" description="Polar residues" evidence="11">
    <location>
        <begin position="19"/>
        <end position="30"/>
    </location>
</feature>
<evidence type="ECO:0000256" key="6">
    <source>
        <dbReference type="ARBA" id="ARBA00022777"/>
    </source>
</evidence>
<dbReference type="InterPro" id="IPR011009">
    <property type="entry name" value="Kinase-like_dom_sf"/>
</dbReference>
<keyword evidence="7 10" id="KW-0067">ATP-binding</keyword>
<dbReference type="EC" id="2.7.11.1" evidence="2"/>
<dbReference type="EMBL" id="OIVN01005001">
    <property type="protein sequence ID" value="SPD20370.1"/>
    <property type="molecule type" value="Genomic_DNA"/>
</dbReference>
<evidence type="ECO:0000256" key="7">
    <source>
        <dbReference type="ARBA" id="ARBA00022840"/>
    </source>
</evidence>
<evidence type="ECO:0000256" key="3">
    <source>
        <dbReference type="ARBA" id="ARBA00022527"/>
    </source>
</evidence>
<feature type="domain" description="Protein kinase" evidence="12">
    <location>
        <begin position="240"/>
        <end position="842"/>
    </location>
</feature>
<dbReference type="Pfam" id="PF07714">
    <property type="entry name" value="PK_Tyr_Ser-Thr"/>
    <property type="match status" value="2"/>
</dbReference>
<evidence type="ECO:0000256" key="9">
    <source>
        <dbReference type="ARBA" id="ARBA00048679"/>
    </source>
</evidence>
<dbReference type="InterPro" id="IPR051681">
    <property type="entry name" value="Ser/Thr_Kinases-Pseudokinases"/>
</dbReference>
<dbReference type="PANTHER" id="PTHR44329:SF284">
    <property type="entry name" value="SERINE_THREONINE-PROTEIN KINASE EDR1-LIKE ISOFORM X2"/>
    <property type="match status" value="1"/>
</dbReference>
<evidence type="ECO:0000256" key="5">
    <source>
        <dbReference type="ARBA" id="ARBA00022741"/>
    </source>
</evidence>
<accession>A0A2N9I8K0</accession>
<feature type="binding site" evidence="10">
    <location>
        <position position="268"/>
    </location>
    <ligand>
        <name>ATP</name>
        <dbReference type="ChEBI" id="CHEBI:30616"/>
    </ligand>
</feature>
<dbReference type="FunFam" id="3.30.200.20:FF:000060">
    <property type="entry name" value="Serine/threonine-protein kinase isoform 1"/>
    <property type="match status" value="1"/>
</dbReference>
<dbReference type="Gene3D" id="1.10.510.10">
    <property type="entry name" value="Transferase(Phosphotransferase) domain 1"/>
    <property type="match status" value="2"/>
</dbReference>
<dbReference type="PROSITE" id="PS50011">
    <property type="entry name" value="PROTEIN_KINASE_DOM"/>
    <property type="match status" value="1"/>
</dbReference>
<keyword evidence="6" id="KW-0418">Kinase</keyword>
<name>A0A2N9I8K0_FAGSY</name>
<dbReference type="Pfam" id="PF00078">
    <property type="entry name" value="RVT_1"/>
    <property type="match status" value="1"/>
</dbReference>
<feature type="region of interest" description="Disordered" evidence="11">
    <location>
        <begin position="19"/>
        <end position="59"/>
    </location>
</feature>
<keyword evidence="4" id="KW-0808">Transferase</keyword>
<evidence type="ECO:0000256" key="11">
    <source>
        <dbReference type="SAM" id="MobiDB-lite"/>
    </source>
</evidence>
<dbReference type="CDD" id="cd01650">
    <property type="entry name" value="RT_nLTR_like"/>
    <property type="match status" value="1"/>
</dbReference>
<evidence type="ECO:0000256" key="10">
    <source>
        <dbReference type="PROSITE-ProRule" id="PRU10141"/>
    </source>
</evidence>
<comment type="similarity">
    <text evidence="1">Belongs to the protein kinase superfamily. TKL Ser/Thr protein kinase family. RAF subfamily.</text>
</comment>
<comment type="catalytic activity">
    <reaction evidence="9">
        <text>L-seryl-[protein] + ATP = O-phospho-L-seryl-[protein] + ADP + H(+)</text>
        <dbReference type="Rhea" id="RHEA:17989"/>
        <dbReference type="Rhea" id="RHEA-COMP:9863"/>
        <dbReference type="Rhea" id="RHEA-COMP:11604"/>
        <dbReference type="ChEBI" id="CHEBI:15378"/>
        <dbReference type="ChEBI" id="CHEBI:29999"/>
        <dbReference type="ChEBI" id="CHEBI:30616"/>
        <dbReference type="ChEBI" id="CHEBI:83421"/>
        <dbReference type="ChEBI" id="CHEBI:456216"/>
        <dbReference type="EC" id="2.7.11.1"/>
    </reaction>
</comment>